<reference evidence="1 2" key="1">
    <citation type="submission" date="2017-03" db="EMBL/GenBank/DDBJ databases">
        <title>Genomes of endolithic fungi from Antarctica.</title>
        <authorList>
            <person name="Coleine C."/>
            <person name="Masonjones S."/>
            <person name="Stajich J.E."/>
        </authorList>
    </citation>
    <scope>NUCLEOTIDE SEQUENCE [LARGE SCALE GENOMIC DNA]</scope>
    <source>
        <strain evidence="1 2">CCFEE 5184</strain>
    </source>
</reference>
<dbReference type="EMBL" id="NAJQ01000392">
    <property type="protein sequence ID" value="TKA70568.1"/>
    <property type="molecule type" value="Genomic_DNA"/>
</dbReference>
<protein>
    <submittedName>
        <fullName evidence="1">Uncharacterized protein</fullName>
    </submittedName>
</protein>
<gene>
    <name evidence="1" type="ORF">B0A55_06222</name>
</gene>
<dbReference type="Proteomes" id="UP000309340">
    <property type="component" value="Unassembled WGS sequence"/>
</dbReference>
<dbReference type="AlphaFoldDB" id="A0A4U0X5U3"/>
<keyword evidence="2" id="KW-1185">Reference proteome</keyword>
<evidence type="ECO:0000313" key="1">
    <source>
        <dbReference type="EMBL" id="TKA70568.1"/>
    </source>
</evidence>
<sequence>MERPFGSITKTGWLYQGNYAEWKERMDAVESLTSFEDVPPEDRDKRRCHLLSMYVTPAILERIPDRCRSNVSRLRAKLKSHARPFPFPILTAEIRARVYMCLFVELEDDEEDEWDVTISGKLEAVNRCKSPSILKVSRNTRREALPAFISRSTFYINRTNVSNDKVAATLYQWATKGLKSSTEHLRDPQVGMGFFPRRR</sequence>
<accession>A0A4U0X5U3</accession>
<name>A0A4U0X5U3_9PEZI</name>
<evidence type="ECO:0000313" key="2">
    <source>
        <dbReference type="Proteomes" id="UP000309340"/>
    </source>
</evidence>
<comment type="caution">
    <text evidence="1">The sequence shown here is derived from an EMBL/GenBank/DDBJ whole genome shotgun (WGS) entry which is preliminary data.</text>
</comment>
<organism evidence="1 2">
    <name type="scientific">Friedmanniomyces simplex</name>
    <dbReference type="NCBI Taxonomy" id="329884"/>
    <lineage>
        <taxon>Eukaryota</taxon>
        <taxon>Fungi</taxon>
        <taxon>Dikarya</taxon>
        <taxon>Ascomycota</taxon>
        <taxon>Pezizomycotina</taxon>
        <taxon>Dothideomycetes</taxon>
        <taxon>Dothideomycetidae</taxon>
        <taxon>Mycosphaerellales</taxon>
        <taxon>Teratosphaeriaceae</taxon>
        <taxon>Friedmanniomyces</taxon>
    </lineage>
</organism>
<proteinExistence type="predicted"/>